<evidence type="ECO:0000256" key="1">
    <source>
        <dbReference type="SAM" id="MobiDB-lite"/>
    </source>
</evidence>
<dbReference type="Proteomes" id="UP000627781">
    <property type="component" value="Unassembled WGS sequence"/>
</dbReference>
<accession>A0ABR8PW54</accession>
<proteinExistence type="predicted"/>
<sequence>MLSIIKLTVLFSDPFWIGIFEVEDGNRIKVCKVTFGTEPKDYEVYEFILSNFNSLNFSNSMSMNDEKIIKKRVNFKRLLKETRKETLQKGIGTKAQEALKLQYEKNKEERKKETKDERELNKKRKYCLKQKKKLEKHKGH</sequence>
<feature type="compositionally biased region" description="Basic and acidic residues" evidence="1">
    <location>
        <begin position="102"/>
        <end position="120"/>
    </location>
</feature>
<comment type="caution">
    <text evidence="2">The sequence shown here is derived from an EMBL/GenBank/DDBJ whole genome shotgun (WGS) entry which is preliminary data.</text>
</comment>
<name>A0ABR8PW54_9CLOT</name>
<protein>
    <submittedName>
        <fullName evidence="2">YjdF family protein</fullName>
    </submittedName>
</protein>
<keyword evidence="3" id="KW-1185">Reference proteome</keyword>
<dbReference type="InterPro" id="IPR016787">
    <property type="entry name" value="UCP021328"/>
</dbReference>
<dbReference type="Pfam" id="PF11208">
    <property type="entry name" value="DUF2992"/>
    <property type="match status" value="1"/>
</dbReference>
<dbReference type="PIRSF" id="PIRSF021328">
    <property type="entry name" value="UCP021328"/>
    <property type="match status" value="1"/>
</dbReference>
<organism evidence="2 3">
    <name type="scientific">Clostridium cibarium</name>
    <dbReference type="NCBI Taxonomy" id="2762247"/>
    <lineage>
        <taxon>Bacteria</taxon>
        <taxon>Bacillati</taxon>
        <taxon>Bacillota</taxon>
        <taxon>Clostridia</taxon>
        <taxon>Eubacteriales</taxon>
        <taxon>Clostridiaceae</taxon>
        <taxon>Clostridium</taxon>
    </lineage>
</organism>
<gene>
    <name evidence="2" type="ORF">H9661_13590</name>
</gene>
<feature type="compositionally biased region" description="Basic residues" evidence="1">
    <location>
        <begin position="121"/>
        <end position="140"/>
    </location>
</feature>
<reference evidence="2 3" key="1">
    <citation type="submission" date="2020-08" db="EMBL/GenBank/DDBJ databases">
        <title>A Genomic Blueprint of the Chicken Gut Microbiome.</title>
        <authorList>
            <person name="Gilroy R."/>
            <person name="Ravi A."/>
            <person name="Getino M."/>
            <person name="Pursley I."/>
            <person name="Horton D.L."/>
            <person name="Alikhan N.-F."/>
            <person name="Baker D."/>
            <person name="Gharbi K."/>
            <person name="Hall N."/>
            <person name="Watson M."/>
            <person name="Adriaenssens E.M."/>
            <person name="Foster-Nyarko E."/>
            <person name="Jarju S."/>
            <person name="Secka A."/>
            <person name="Antonio M."/>
            <person name="Oren A."/>
            <person name="Chaudhuri R."/>
            <person name="La Ragione R.M."/>
            <person name="Hildebrand F."/>
            <person name="Pallen M.J."/>
        </authorList>
    </citation>
    <scope>NUCLEOTIDE SEQUENCE [LARGE SCALE GENOMIC DNA]</scope>
    <source>
        <strain evidence="2 3">Sa3CVN1</strain>
    </source>
</reference>
<dbReference type="EMBL" id="JACSRA010000023">
    <property type="protein sequence ID" value="MBD7912391.1"/>
    <property type="molecule type" value="Genomic_DNA"/>
</dbReference>
<dbReference type="RefSeq" id="WP_191769349.1">
    <property type="nucleotide sequence ID" value="NZ_JACSRA010000023.1"/>
</dbReference>
<evidence type="ECO:0000313" key="2">
    <source>
        <dbReference type="EMBL" id="MBD7912391.1"/>
    </source>
</evidence>
<evidence type="ECO:0000313" key="3">
    <source>
        <dbReference type="Proteomes" id="UP000627781"/>
    </source>
</evidence>
<feature type="region of interest" description="Disordered" evidence="1">
    <location>
        <begin position="102"/>
        <end position="140"/>
    </location>
</feature>